<dbReference type="HOGENOM" id="CLU_441551_0_0_1"/>
<dbReference type="VEuPathDB" id="FungiDB:MELLADRAFT_110805"/>
<dbReference type="GO" id="GO:0046982">
    <property type="term" value="F:protein heterodimerization activity"/>
    <property type="evidence" value="ECO:0007669"/>
    <property type="project" value="InterPro"/>
</dbReference>
<evidence type="ECO:0000256" key="5">
    <source>
        <dbReference type="SAM" id="MobiDB-lite"/>
    </source>
</evidence>
<evidence type="ECO:0000313" key="7">
    <source>
        <dbReference type="EMBL" id="EGG01691.1"/>
    </source>
</evidence>
<comment type="subcellular location">
    <subcellularLocation>
        <location evidence="1">Nucleus</location>
    </subcellularLocation>
</comment>
<dbReference type="EMBL" id="GL883136">
    <property type="protein sequence ID" value="EGG01691.1"/>
    <property type="molecule type" value="Genomic_DNA"/>
</dbReference>
<accession>F4S115</accession>
<dbReference type="InterPro" id="IPR009072">
    <property type="entry name" value="Histone-fold"/>
</dbReference>
<dbReference type="RefSeq" id="XP_007415036.1">
    <property type="nucleotide sequence ID" value="XM_007414974.1"/>
</dbReference>
<dbReference type="GO" id="GO:0005669">
    <property type="term" value="C:transcription factor TFIID complex"/>
    <property type="evidence" value="ECO:0007669"/>
    <property type="project" value="InterPro"/>
</dbReference>
<dbReference type="SMART" id="SM00576">
    <property type="entry name" value="BTP"/>
    <property type="match status" value="1"/>
</dbReference>
<feature type="region of interest" description="Disordered" evidence="5">
    <location>
        <begin position="179"/>
        <end position="237"/>
    </location>
</feature>
<dbReference type="InterPro" id="IPR006565">
    <property type="entry name" value="BTP"/>
</dbReference>
<dbReference type="Pfam" id="PF07524">
    <property type="entry name" value="Bromo_TP"/>
    <property type="match status" value="1"/>
</dbReference>
<evidence type="ECO:0000256" key="2">
    <source>
        <dbReference type="ARBA" id="ARBA00023015"/>
    </source>
</evidence>
<evidence type="ECO:0000256" key="3">
    <source>
        <dbReference type="ARBA" id="ARBA00023163"/>
    </source>
</evidence>
<feature type="compositionally biased region" description="Low complexity" evidence="5">
    <location>
        <begin position="189"/>
        <end position="200"/>
    </location>
</feature>
<evidence type="ECO:0000256" key="4">
    <source>
        <dbReference type="ARBA" id="ARBA00023242"/>
    </source>
</evidence>
<keyword evidence="4" id="KW-0539">Nucleus</keyword>
<reference evidence="8" key="1">
    <citation type="journal article" date="2011" name="Proc. Natl. Acad. Sci. U.S.A.">
        <title>Obligate biotrophy features unraveled by the genomic analysis of rust fungi.</title>
        <authorList>
            <person name="Duplessis S."/>
            <person name="Cuomo C.A."/>
            <person name="Lin Y.-C."/>
            <person name="Aerts A."/>
            <person name="Tisserant E."/>
            <person name="Veneault-Fourrey C."/>
            <person name="Joly D.L."/>
            <person name="Hacquard S."/>
            <person name="Amselem J."/>
            <person name="Cantarel B.L."/>
            <person name="Chiu R."/>
            <person name="Coutinho P.M."/>
            <person name="Feau N."/>
            <person name="Field M."/>
            <person name="Frey P."/>
            <person name="Gelhaye E."/>
            <person name="Goldberg J."/>
            <person name="Grabherr M.G."/>
            <person name="Kodira C.D."/>
            <person name="Kohler A."/>
            <person name="Kuees U."/>
            <person name="Lindquist E.A."/>
            <person name="Lucas S.M."/>
            <person name="Mago R."/>
            <person name="Mauceli E."/>
            <person name="Morin E."/>
            <person name="Murat C."/>
            <person name="Pangilinan J.L."/>
            <person name="Park R."/>
            <person name="Pearson M."/>
            <person name="Quesneville H."/>
            <person name="Rouhier N."/>
            <person name="Sakthikumar S."/>
            <person name="Salamov A.A."/>
            <person name="Schmutz J."/>
            <person name="Selles B."/>
            <person name="Shapiro H."/>
            <person name="Tanguay P."/>
            <person name="Tuskan G.A."/>
            <person name="Henrissat B."/>
            <person name="Van de Peer Y."/>
            <person name="Rouze P."/>
            <person name="Ellis J.G."/>
            <person name="Dodds P.N."/>
            <person name="Schein J.E."/>
            <person name="Zhong S."/>
            <person name="Hamelin R.C."/>
            <person name="Grigoriev I.V."/>
            <person name="Szabo L.J."/>
            <person name="Martin F."/>
        </authorList>
    </citation>
    <scope>NUCLEOTIDE SEQUENCE [LARGE SCALE GENOMIC DNA]</scope>
    <source>
        <strain evidence="8">98AG31 / pathotype 3-4-7</strain>
    </source>
</reference>
<dbReference type="Proteomes" id="UP000001072">
    <property type="component" value="Unassembled WGS sequence"/>
</dbReference>
<feature type="compositionally biased region" description="Low complexity" evidence="5">
    <location>
        <begin position="227"/>
        <end position="237"/>
    </location>
</feature>
<keyword evidence="3" id="KW-0804">Transcription</keyword>
<proteinExistence type="predicted"/>
<keyword evidence="2" id="KW-0805">Transcription regulation</keyword>
<protein>
    <recommendedName>
        <fullName evidence="6">Bromodomain associated domain-containing protein</fullName>
    </recommendedName>
</protein>
<feature type="region of interest" description="Disordered" evidence="5">
    <location>
        <begin position="515"/>
        <end position="545"/>
    </location>
</feature>
<feature type="domain" description="Bromodomain associated" evidence="6">
    <location>
        <begin position="19"/>
        <end position="95"/>
    </location>
</feature>
<dbReference type="CDD" id="cd00076">
    <property type="entry name" value="HFD_SF"/>
    <property type="match status" value="1"/>
</dbReference>
<name>F4S115_MELLP</name>
<gene>
    <name evidence="7" type="ORF">MELLADRAFT_110805</name>
</gene>
<dbReference type="eggNOG" id="ENOG502T59T">
    <property type="taxonomic scope" value="Eukaryota"/>
</dbReference>
<dbReference type="InterPro" id="IPR037818">
    <property type="entry name" value="TAF8"/>
</dbReference>
<dbReference type="PANTHER" id="PTHR46338:SF1">
    <property type="entry name" value="TRANSCRIPTION INITIATION FACTOR TFIID SUBUNIT 8"/>
    <property type="match status" value="1"/>
</dbReference>
<dbReference type="Gene3D" id="1.10.20.10">
    <property type="entry name" value="Histone, subunit A"/>
    <property type="match status" value="1"/>
</dbReference>
<dbReference type="GeneID" id="18924197"/>
<dbReference type="KEGG" id="mlr:MELLADRAFT_110805"/>
<sequence>MTQSNTSFNTSSNQSTEPDAFPARLLAISTLQIIANSTQFTSIKSVSLQTFTQITSRYLQLLAESARSHADHSGRNQINAWDLVGVLEEIGGKGALASLHNWCLDQYSDQSFRDTERNRQDLNLGSDVNLLHDEPLKLATISKKLNINHSDSIDLNPITSLSFLPLTDSEVAELDKAGETDLEENLDTPSPAASSSSGGSSEEDSDLELPSLKPIEEPTITIEPQPSTSTNTSSTTVTENLIERWRSVDDIPSFVPAYFPPLPGLEKIINQVSIEVEEPNLIDEPIVVEVEVEEAEIGFESTLTPKQDPYTTSIPYTKSQLFEQYGTQAFPRLPSSSTISLTLPSPPQKKKIKLDSTLECFQETYSFCLEENRSENPTLKANPNRLKYLNSIQTNEINTSLFTNIPIKSIRSNRWSAGWIPHPPVPLPDHPQGFPELRPFGHTPLPTPLTMSVPIEFPSPNLLIHPSQSRIPSLIPTIFKSLDSEMIKDQEGGTYQNETFTILNRLTRLGPPCELGQSGEPTTYRIKADDPTTTTTTTTTNEGPKYMEWGFHWPSNHGHEAFKSKETNPQAVPEEEEEKFVNASFPVMPKTSVEKARILELQEREREINQMKVDQVQVQVEGNHHHRSGNVGGGVNFVGEIFGTKYDFEDQEIELNCKKKYFNCLRRWCCNGIFYHCQIVGVTEPPSH</sequence>
<dbReference type="AlphaFoldDB" id="F4S115"/>
<dbReference type="STRING" id="747676.F4S115"/>
<evidence type="ECO:0000313" key="8">
    <source>
        <dbReference type="Proteomes" id="UP000001072"/>
    </source>
</evidence>
<dbReference type="PANTHER" id="PTHR46338">
    <property type="entry name" value="TRANSCRIPTION INITIATION FACTOR TFIID SUBUNIT 8"/>
    <property type="match status" value="1"/>
</dbReference>
<evidence type="ECO:0000259" key="6">
    <source>
        <dbReference type="SMART" id="SM00576"/>
    </source>
</evidence>
<evidence type="ECO:0000256" key="1">
    <source>
        <dbReference type="ARBA" id="ARBA00004123"/>
    </source>
</evidence>
<dbReference type="InParanoid" id="F4S115"/>
<organism evidence="8">
    <name type="scientific">Melampsora larici-populina (strain 98AG31 / pathotype 3-4-7)</name>
    <name type="common">Poplar leaf rust fungus</name>
    <dbReference type="NCBI Taxonomy" id="747676"/>
    <lineage>
        <taxon>Eukaryota</taxon>
        <taxon>Fungi</taxon>
        <taxon>Dikarya</taxon>
        <taxon>Basidiomycota</taxon>
        <taxon>Pucciniomycotina</taxon>
        <taxon>Pucciniomycetes</taxon>
        <taxon>Pucciniales</taxon>
        <taxon>Melampsoraceae</taxon>
        <taxon>Melampsora</taxon>
    </lineage>
</organism>
<dbReference type="OrthoDB" id="436852at2759"/>
<keyword evidence="8" id="KW-1185">Reference proteome</keyword>